<keyword evidence="1" id="KW-0812">Transmembrane</keyword>
<organism evidence="2 3">
    <name type="scientific">Actinocatenispora thailandica</name>
    <dbReference type="NCBI Taxonomy" id="227318"/>
    <lineage>
        <taxon>Bacteria</taxon>
        <taxon>Bacillati</taxon>
        <taxon>Actinomycetota</taxon>
        <taxon>Actinomycetes</taxon>
        <taxon>Micromonosporales</taxon>
        <taxon>Micromonosporaceae</taxon>
        <taxon>Actinocatenispora</taxon>
    </lineage>
</organism>
<dbReference type="RefSeq" id="WP_203962493.1">
    <property type="nucleotide sequence ID" value="NZ_AP023355.1"/>
</dbReference>
<dbReference type="KEGG" id="atl:Athai_35810"/>
<keyword evidence="3" id="KW-1185">Reference proteome</keyword>
<dbReference type="EMBL" id="AP023355">
    <property type="protein sequence ID" value="BCJ36078.1"/>
    <property type="molecule type" value="Genomic_DNA"/>
</dbReference>
<keyword evidence="1" id="KW-1133">Transmembrane helix</keyword>
<feature type="transmembrane region" description="Helical" evidence="1">
    <location>
        <begin position="286"/>
        <end position="309"/>
    </location>
</feature>
<feature type="transmembrane region" description="Helical" evidence="1">
    <location>
        <begin position="255"/>
        <end position="274"/>
    </location>
</feature>
<protein>
    <submittedName>
        <fullName evidence="2">Uncharacterized protein</fullName>
    </submittedName>
</protein>
<reference evidence="2 3" key="1">
    <citation type="submission" date="2020-08" db="EMBL/GenBank/DDBJ databases">
        <title>Whole genome shotgun sequence of Actinocatenispora thailandica NBRC 105041.</title>
        <authorList>
            <person name="Komaki H."/>
            <person name="Tamura T."/>
        </authorList>
    </citation>
    <scope>NUCLEOTIDE SEQUENCE [LARGE SCALE GENOMIC DNA]</scope>
    <source>
        <strain evidence="2 3">NBRC 105041</strain>
    </source>
</reference>
<feature type="transmembrane region" description="Helical" evidence="1">
    <location>
        <begin position="106"/>
        <end position="127"/>
    </location>
</feature>
<evidence type="ECO:0000256" key="1">
    <source>
        <dbReference type="SAM" id="Phobius"/>
    </source>
</evidence>
<accession>A0A7R7HXL8</accession>
<evidence type="ECO:0000313" key="3">
    <source>
        <dbReference type="Proteomes" id="UP000611640"/>
    </source>
</evidence>
<feature type="transmembrane region" description="Helical" evidence="1">
    <location>
        <begin position="77"/>
        <end position="100"/>
    </location>
</feature>
<keyword evidence="1" id="KW-0472">Membrane</keyword>
<gene>
    <name evidence="2" type="ORF">Athai_35810</name>
</gene>
<feature type="transmembrane region" description="Helical" evidence="1">
    <location>
        <begin position="134"/>
        <end position="155"/>
    </location>
</feature>
<feature type="transmembrane region" description="Helical" evidence="1">
    <location>
        <begin position="227"/>
        <end position="243"/>
    </location>
</feature>
<sequence>MTPLESRYRRLLALYPAAHRREYADEMVTVLLADTEPGRDRPPLATVLDLLAGALTARARGTGRWLSGAAWRRAAPLAAHLACLLLAVRALPTLAILATATGGAPHWRLALVLIVASCGVWLVPLALSLVGLRWPAAAIAGMLTALVAADTLLGVEPMLALSSWYVALLGLVATLGCAVGKSAARARPLGIRRGLAVAVLLLVAAVVRRPIQVGLFVLPSGFREDGYVVAVLVLLTVLVVIMVTRRAGLTVTARVAVLLAPAWAARLAVGPVGWTPPATSLAESVLRLAAAMLAAVMTFGVGVLALAALDRLAELVRLGRAAEADLHGRA</sequence>
<feature type="transmembrane region" description="Helical" evidence="1">
    <location>
        <begin position="191"/>
        <end position="207"/>
    </location>
</feature>
<evidence type="ECO:0000313" key="2">
    <source>
        <dbReference type="EMBL" id="BCJ36078.1"/>
    </source>
</evidence>
<dbReference type="Proteomes" id="UP000611640">
    <property type="component" value="Chromosome"/>
</dbReference>
<name>A0A7R7HXL8_9ACTN</name>
<dbReference type="AlphaFoldDB" id="A0A7R7HXL8"/>
<feature type="transmembrane region" description="Helical" evidence="1">
    <location>
        <begin position="161"/>
        <end position="179"/>
    </location>
</feature>
<proteinExistence type="predicted"/>